<protein>
    <submittedName>
        <fullName evidence="2">Uncharacterized protein</fullName>
    </submittedName>
</protein>
<name>A0A5B7FWM1_PORTR</name>
<keyword evidence="3" id="KW-1185">Reference proteome</keyword>
<evidence type="ECO:0000256" key="1">
    <source>
        <dbReference type="SAM" id="MobiDB-lite"/>
    </source>
</evidence>
<comment type="caution">
    <text evidence="2">The sequence shown here is derived from an EMBL/GenBank/DDBJ whole genome shotgun (WGS) entry which is preliminary data.</text>
</comment>
<evidence type="ECO:0000313" key="2">
    <source>
        <dbReference type="EMBL" id="MPC49393.1"/>
    </source>
</evidence>
<reference evidence="2 3" key="1">
    <citation type="submission" date="2019-05" db="EMBL/GenBank/DDBJ databases">
        <title>Another draft genome of Portunus trituberculatus and its Hox gene families provides insights of decapod evolution.</title>
        <authorList>
            <person name="Jeong J.-H."/>
            <person name="Song I."/>
            <person name="Kim S."/>
            <person name="Choi T."/>
            <person name="Kim D."/>
            <person name="Ryu S."/>
            <person name="Kim W."/>
        </authorList>
    </citation>
    <scope>NUCLEOTIDE SEQUENCE [LARGE SCALE GENOMIC DNA]</scope>
    <source>
        <tissue evidence="2">Muscle</tissue>
    </source>
</reference>
<gene>
    <name evidence="2" type="ORF">E2C01_043192</name>
</gene>
<proteinExistence type="predicted"/>
<dbReference type="EMBL" id="VSRR010008848">
    <property type="protein sequence ID" value="MPC49393.1"/>
    <property type="molecule type" value="Genomic_DNA"/>
</dbReference>
<accession>A0A5B7FWM1</accession>
<evidence type="ECO:0000313" key="3">
    <source>
        <dbReference type="Proteomes" id="UP000324222"/>
    </source>
</evidence>
<organism evidence="2 3">
    <name type="scientific">Portunus trituberculatus</name>
    <name type="common">Swimming crab</name>
    <name type="synonym">Neptunus trituberculatus</name>
    <dbReference type="NCBI Taxonomy" id="210409"/>
    <lineage>
        <taxon>Eukaryota</taxon>
        <taxon>Metazoa</taxon>
        <taxon>Ecdysozoa</taxon>
        <taxon>Arthropoda</taxon>
        <taxon>Crustacea</taxon>
        <taxon>Multicrustacea</taxon>
        <taxon>Malacostraca</taxon>
        <taxon>Eumalacostraca</taxon>
        <taxon>Eucarida</taxon>
        <taxon>Decapoda</taxon>
        <taxon>Pleocyemata</taxon>
        <taxon>Brachyura</taxon>
        <taxon>Eubrachyura</taxon>
        <taxon>Portunoidea</taxon>
        <taxon>Portunidae</taxon>
        <taxon>Portuninae</taxon>
        <taxon>Portunus</taxon>
    </lineage>
</organism>
<dbReference type="Proteomes" id="UP000324222">
    <property type="component" value="Unassembled WGS sequence"/>
</dbReference>
<feature type="region of interest" description="Disordered" evidence="1">
    <location>
        <begin position="1"/>
        <end position="56"/>
    </location>
</feature>
<dbReference type="AlphaFoldDB" id="A0A5B7FWM1"/>
<sequence>MVESDCTKSRLHQHKDTLTPSLPLKAPTLPERGFTGRRHASSATSGDLRGGPGRVRLKTMRRNNGKKRRISFAQTEM</sequence>